<keyword evidence="1" id="KW-0812">Transmembrane</keyword>
<gene>
    <name evidence="2" type="ORF">ACFFN0_07305</name>
</gene>
<evidence type="ECO:0000313" key="3">
    <source>
        <dbReference type="Proteomes" id="UP001589613"/>
    </source>
</evidence>
<feature type="transmembrane region" description="Helical" evidence="1">
    <location>
        <begin position="95"/>
        <end position="119"/>
    </location>
</feature>
<accession>A0ABV5V240</accession>
<feature type="transmembrane region" description="Helical" evidence="1">
    <location>
        <begin position="58"/>
        <end position="83"/>
    </location>
</feature>
<dbReference type="RefSeq" id="WP_075958819.1">
    <property type="nucleotide sequence ID" value="NZ_JBHMAX010000014.1"/>
</dbReference>
<feature type="transmembrane region" description="Helical" evidence="1">
    <location>
        <begin position="21"/>
        <end position="38"/>
    </location>
</feature>
<organism evidence="2 3">
    <name type="scientific">Ornithinimicrobium kibberense</name>
    <dbReference type="NCBI Taxonomy" id="282060"/>
    <lineage>
        <taxon>Bacteria</taxon>
        <taxon>Bacillati</taxon>
        <taxon>Actinomycetota</taxon>
        <taxon>Actinomycetes</taxon>
        <taxon>Micrococcales</taxon>
        <taxon>Ornithinimicrobiaceae</taxon>
        <taxon>Ornithinimicrobium</taxon>
    </lineage>
</organism>
<protein>
    <submittedName>
        <fullName evidence="2">Uncharacterized protein</fullName>
    </submittedName>
</protein>
<keyword evidence="1" id="KW-1133">Transmembrane helix</keyword>
<dbReference type="EMBL" id="JBHMAX010000014">
    <property type="protein sequence ID" value="MFB9731845.1"/>
    <property type="molecule type" value="Genomic_DNA"/>
</dbReference>
<sequence length="124" mass="13241">MSTITTRPVREDTGHHDVRNAWLSMLLLPVAFVLAFMVGEGLASLLGHPVGGTVEPPLWAILASSVPALLVFFLPAVVSAWFARRADRQGDRRGWVPAGILTLVAVGFVGLNLAAYFGAEVMMG</sequence>
<name>A0ABV5V240_9MICO</name>
<keyword evidence="3" id="KW-1185">Reference proteome</keyword>
<dbReference type="Proteomes" id="UP001589613">
    <property type="component" value="Unassembled WGS sequence"/>
</dbReference>
<evidence type="ECO:0000313" key="2">
    <source>
        <dbReference type="EMBL" id="MFB9731845.1"/>
    </source>
</evidence>
<reference evidence="2 3" key="1">
    <citation type="submission" date="2024-09" db="EMBL/GenBank/DDBJ databases">
        <authorList>
            <person name="Sun Q."/>
            <person name="Mori K."/>
        </authorList>
    </citation>
    <scope>NUCLEOTIDE SEQUENCE [LARGE SCALE GENOMIC DNA]</scope>
    <source>
        <strain evidence="2 3">JCM 12763</strain>
    </source>
</reference>
<evidence type="ECO:0000256" key="1">
    <source>
        <dbReference type="SAM" id="Phobius"/>
    </source>
</evidence>
<proteinExistence type="predicted"/>
<keyword evidence="1" id="KW-0472">Membrane</keyword>
<comment type="caution">
    <text evidence="2">The sequence shown here is derived from an EMBL/GenBank/DDBJ whole genome shotgun (WGS) entry which is preliminary data.</text>
</comment>